<evidence type="ECO:0000256" key="2">
    <source>
        <dbReference type="ARBA" id="ARBA00022475"/>
    </source>
</evidence>
<feature type="transmembrane region" description="Helical" evidence="7">
    <location>
        <begin position="284"/>
        <end position="303"/>
    </location>
</feature>
<feature type="transmembrane region" description="Helical" evidence="7">
    <location>
        <begin position="238"/>
        <end position="258"/>
    </location>
</feature>
<dbReference type="InterPro" id="IPR032694">
    <property type="entry name" value="CopC/D"/>
</dbReference>
<feature type="transmembrane region" description="Helical" evidence="7">
    <location>
        <begin position="158"/>
        <end position="182"/>
    </location>
</feature>
<evidence type="ECO:0000256" key="3">
    <source>
        <dbReference type="ARBA" id="ARBA00022692"/>
    </source>
</evidence>
<feature type="transmembrane region" description="Helical" evidence="7">
    <location>
        <begin position="97"/>
        <end position="115"/>
    </location>
</feature>
<keyword evidence="3 7" id="KW-0812">Transmembrane</keyword>
<dbReference type="EMBL" id="JANUGW010000001">
    <property type="protein sequence ID" value="MCS0580246.1"/>
    <property type="molecule type" value="Genomic_DNA"/>
</dbReference>
<proteinExistence type="predicted"/>
<keyword evidence="5 7" id="KW-0472">Membrane</keyword>
<evidence type="ECO:0000313" key="9">
    <source>
        <dbReference type="EMBL" id="MCS0580246.1"/>
    </source>
</evidence>
<keyword evidence="2" id="KW-1003">Cell membrane</keyword>
<comment type="caution">
    <text evidence="9">The sequence shown here is derived from an EMBL/GenBank/DDBJ whole genome shotgun (WGS) entry which is preliminary data.</text>
</comment>
<feature type="transmembrane region" description="Helical" evidence="7">
    <location>
        <begin position="12"/>
        <end position="34"/>
    </location>
</feature>
<feature type="transmembrane region" description="Helical" evidence="7">
    <location>
        <begin position="122"/>
        <end position="138"/>
    </location>
</feature>
<name>A0ABT1ZK05_9BURK</name>
<dbReference type="Pfam" id="PF05425">
    <property type="entry name" value="CopD"/>
    <property type="match status" value="1"/>
</dbReference>
<evidence type="ECO:0000256" key="6">
    <source>
        <dbReference type="SAM" id="MobiDB-lite"/>
    </source>
</evidence>
<evidence type="ECO:0000313" key="10">
    <source>
        <dbReference type="Proteomes" id="UP001204151"/>
    </source>
</evidence>
<dbReference type="PANTHER" id="PTHR34820:SF4">
    <property type="entry name" value="INNER MEMBRANE PROTEIN YEBZ"/>
    <property type="match status" value="1"/>
</dbReference>
<organism evidence="9 10">
    <name type="scientific">Massilia pinisoli</name>
    <dbReference type="NCBI Taxonomy" id="1772194"/>
    <lineage>
        <taxon>Bacteria</taxon>
        <taxon>Pseudomonadati</taxon>
        <taxon>Pseudomonadota</taxon>
        <taxon>Betaproteobacteria</taxon>
        <taxon>Burkholderiales</taxon>
        <taxon>Oxalobacteraceae</taxon>
        <taxon>Telluria group</taxon>
        <taxon>Massilia</taxon>
    </lineage>
</organism>
<accession>A0ABT1ZK05</accession>
<evidence type="ECO:0000259" key="8">
    <source>
        <dbReference type="Pfam" id="PF05425"/>
    </source>
</evidence>
<dbReference type="RefSeq" id="WP_258814893.1">
    <property type="nucleotide sequence ID" value="NZ_JANUGW010000001.1"/>
</dbReference>
<dbReference type="InterPro" id="IPR008457">
    <property type="entry name" value="Cu-R_CopD_dom"/>
</dbReference>
<sequence>MGSGLETAHPLVTALLNLAVAVFTGATVSHWWLARHPSGWADMRRRPVRSVALAGAVVALASDIVWLWMESAAMAEVPVYAASNATWTMATSTHLGLAWGVGFAALTVAAILAGIGDGRRTWSSIAAVAALAVFWYTRSMVSHAASDGDFSVRMLADWVHLGLINLWVGEVIVAGGIMLRATRAMATADRRARAVYVTFLSDSATTALAGIVVTGLYATWRSVRSIDDLVGTPYGNTLVAKLLLVAVAVLLGGVNRLVVMPPWLSSEAADDAAPPALPRRFKRILLVEAAVLLATVVVASWLVSTAPPRGANIGTSTHQCRAHLRPRSTAKAIHDT</sequence>
<evidence type="ECO:0000256" key="7">
    <source>
        <dbReference type="SAM" id="Phobius"/>
    </source>
</evidence>
<feature type="region of interest" description="Disordered" evidence="6">
    <location>
        <begin position="314"/>
        <end position="336"/>
    </location>
</feature>
<comment type="subcellular location">
    <subcellularLocation>
        <location evidence="1">Cell membrane</location>
        <topology evidence="1">Multi-pass membrane protein</topology>
    </subcellularLocation>
</comment>
<evidence type="ECO:0000256" key="4">
    <source>
        <dbReference type="ARBA" id="ARBA00022989"/>
    </source>
</evidence>
<protein>
    <submittedName>
        <fullName evidence="9">CopD family protein</fullName>
    </submittedName>
</protein>
<dbReference type="Proteomes" id="UP001204151">
    <property type="component" value="Unassembled WGS sequence"/>
</dbReference>
<reference evidence="9 10" key="1">
    <citation type="submission" date="2022-08" db="EMBL/GenBank/DDBJ databases">
        <title>Reclassification of Massilia species as members of the genera Telluria, Duganella, Pseudoduganella, Mokoshia gen. nov. and Zemynaea gen. nov. using orthogonal and non-orthogonal genome-based approaches.</title>
        <authorList>
            <person name="Bowman J.P."/>
        </authorList>
    </citation>
    <scope>NUCLEOTIDE SEQUENCE [LARGE SCALE GENOMIC DNA]</scope>
    <source>
        <strain evidence="9 10">JCM 31316</strain>
    </source>
</reference>
<gene>
    <name evidence="9" type="ORF">NX784_01430</name>
</gene>
<evidence type="ECO:0000256" key="5">
    <source>
        <dbReference type="ARBA" id="ARBA00023136"/>
    </source>
</evidence>
<feature type="transmembrane region" description="Helical" evidence="7">
    <location>
        <begin position="46"/>
        <end position="69"/>
    </location>
</feature>
<feature type="domain" description="Copper resistance protein D" evidence="8">
    <location>
        <begin position="200"/>
        <end position="302"/>
    </location>
</feature>
<keyword evidence="4 7" id="KW-1133">Transmembrane helix</keyword>
<dbReference type="PANTHER" id="PTHR34820">
    <property type="entry name" value="INNER MEMBRANE PROTEIN YEBZ"/>
    <property type="match status" value="1"/>
</dbReference>
<feature type="transmembrane region" description="Helical" evidence="7">
    <location>
        <begin position="194"/>
        <end position="218"/>
    </location>
</feature>
<keyword evidence="10" id="KW-1185">Reference proteome</keyword>
<evidence type="ECO:0000256" key="1">
    <source>
        <dbReference type="ARBA" id="ARBA00004651"/>
    </source>
</evidence>